<evidence type="ECO:0000256" key="2">
    <source>
        <dbReference type="SAM" id="SignalP"/>
    </source>
</evidence>
<feature type="signal peptide" evidence="2">
    <location>
        <begin position="1"/>
        <end position="23"/>
    </location>
</feature>
<keyword evidence="4" id="KW-1185">Reference proteome</keyword>
<feature type="transmembrane region" description="Helical" evidence="1">
    <location>
        <begin position="53"/>
        <end position="70"/>
    </location>
</feature>
<dbReference type="EMBL" id="JAPFFM010000004">
    <property type="protein sequence ID" value="KAJ6765024.1"/>
    <property type="molecule type" value="Genomic_DNA"/>
</dbReference>
<keyword evidence="1" id="KW-0812">Transmembrane</keyword>
<sequence length="71" mass="7911">MMLCSTGLCISLLCALYASVITTFSPDPRFPPSPPNLLLFLCLISQESFSHKPFLASFIDFALFVSYAIFR</sequence>
<dbReference type="EMBL" id="JAPFFM010000004">
    <property type="protein sequence ID" value="KAJ6765025.1"/>
    <property type="molecule type" value="Genomic_DNA"/>
</dbReference>
<organism evidence="3 4">
    <name type="scientific">Salix koriyanagi</name>
    <dbReference type="NCBI Taxonomy" id="2511006"/>
    <lineage>
        <taxon>Eukaryota</taxon>
        <taxon>Viridiplantae</taxon>
        <taxon>Streptophyta</taxon>
        <taxon>Embryophyta</taxon>
        <taxon>Tracheophyta</taxon>
        <taxon>Spermatophyta</taxon>
        <taxon>Magnoliopsida</taxon>
        <taxon>eudicotyledons</taxon>
        <taxon>Gunneridae</taxon>
        <taxon>Pentapetalae</taxon>
        <taxon>rosids</taxon>
        <taxon>fabids</taxon>
        <taxon>Malpighiales</taxon>
        <taxon>Salicaceae</taxon>
        <taxon>Saliceae</taxon>
        <taxon>Salix</taxon>
    </lineage>
</organism>
<name>A0A9Q0WG64_9ROSI</name>
<keyword evidence="1" id="KW-1133">Transmembrane helix</keyword>
<dbReference type="Proteomes" id="UP001151752">
    <property type="component" value="Chromosome 12"/>
</dbReference>
<reference evidence="3" key="1">
    <citation type="submission" date="2022-11" db="EMBL/GenBank/DDBJ databases">
        <authorList>
            <person name="Hyden B.L."/>
            <person name="Feng K."/>
            <person name="Yates T."/>
            <person name="Jawdy S."/>
            <person name="Smart L.B."/>
            <person name="Muchero W."/>
        </authorList>
    </citation>
    <scope>NUCLEOTIDE SEQUENCE</scope>
    <source>
        <tissue evidence="3">Shoot tip</tissue>
    </source>
</reference>
<dbReference type="AlphaFoldDB" id="A0A9Q0WG64"/>
<evidence type="ECO:0000313" key="4">
    <source>
        <dbReference type="Proteomes" id="UP001151752"/>
    </source>
</evidence>
<dbReference type="EMBL" id="JAPFFM010000004">
    <property type="protein sequence ID" value="KAJ6765026.1"/>
    <property type="molecule type" value="Genomic_DNA"/>
</dbReference>
<protein>
    <recommendedName>
        <fullName evidence="5">Secreted peptide</fullName>
    </recommendedName>
</protein>
<keyword evidence="1" id="KW-0472">Membrane</keyword>
<feature type="chain" id="PRO_5040654131" description="Secreted peptide" evidence="2">
    <location>
        <begin position="24"/>
        <end position="71"/>
    </location>
</feature>
<evidence type="ECO:0000256" key="1">
    <source>
        <dbReference type="SAM" id="Phobius"/>
    </source>
</evidence>
<gene>
    <name evidence="3" type="ORF">OIU74_023827</name>
</gene>
<accession>A0A9Q0WG64</accession>
<proteinExistence type="predicted"/>
<evidence type="ECO:0008006" key="5">
    <source>
        <dbReference type="Google" id="ProtNLM"/>
    </source>
</evidence>
<keyword evidence="2" id="KW-0732">Signal</keyword>
<evidence type="ECO:0000313" key="3">
    <source>
        <dbReference type="EMBL" id="KAJ6765025.1"/>
    </source>
</evidence>
<reference evidence="3" key="2">
    <citation type="journal article" date="2023" name="Int. J. Mol. Sci.">
        <title>De Novo Assembly and Annotation of 11 Diverse Shrub Willow (Salix) Genomes Reveals Novel Gene Organization in Sex-Linked Regions.</title>
        <authorList>
            <person name="Hyden B."/>
            <person name="Feng K."/>
            <person name="Yates T.B."/>
            <person name="Jawdy S."/>
            <person name="Cereghino C."/>
            <person name="Smart L.B."/>
            <person name="Muchero W."/>
        </authorList>
    </citation>
    <scope>NUCLEOTIDE SEQUENCE</scope>
    <source>
        <tissue evidence="3">Shoot tip</tissue>
    </source>
</reference>
<comment type="caution">
    <text evidence="3">The sequence shown here is derived from an EMBL/GenBank/DDBJ whole genome shotgun (WGS) entry which is preliminary data.</text>
</comment>